<dbReference type="InterPro" id="IPR013785">
    <property type="entry name" value="Aldolase_TIM"/>
</dbReference>
<dbReference type="AlphaFoldDB" id="A0AAV5B359"/>
<sequence length="237" mass="25878">MLDMLAIQGLGVQVSLDGLEKRHNAIRGVPWAFASVEHFVREAVRRGARVACAMALIDQSSGEAEATCALARSWGVSSFRLASVLSEGRAVGLEGEHPWRPSSVRRLLRSLQEKFETEDFSVVLADEEAVPNAEALAYGCGTGERLWYVEPDFSVRPCPLLPETIGNLSRQTIETVRQNGARKMRAIADPSPERCGGCDRVDECKGCRAVGWATAHGEKSGRCLWWGTCFKSLDAEG</sequence>
<name>A0AAV5B359_9ACTN</name>
<evidence type="ECO:0000313" key="1">
    <source>
        <dbReference type="EMBL" id="GJM55864.1"/>
    </source>
</evidence>
<dbReference type="GO" id="GO:0006783">
    <property type="term" value="P:heme biosynthetic process"/>
    <property type="evidence" value="ECO:0007669"/>
    <property type="project" value="TreeGrafter"/>
</dbReference>
<reference evidence="1" key="1">
    <citation type="journal article" date="2022" name="Int. J. Syst. Evol. Microbiol.">
        <title>Granulimonas faecalis gen. nov., sp. nov., and Leptogranulimonas caecicola gen. nov., sp. nov., novel lactate-producing Atopobiaceae bacteria isolated from mouse intestines, and an emended description of the family Atopobiaceae.</title>
        <authorList>
            <person name="Morinaga K."/>
            <person name="Kusada H."/>
            <person name="Sakamoto S."/>
            <person name="Murakami T."/>
            <person name="Toyoda A."/>
            <person name="Mori H."/>
            <person name="Meng X.Y."/>
            <person name="Takashino M."/>
            <person name="Murotomi K."/>
            <person name="Tamaki H."/>
        </authorList>
    </citation>
    <scope>NUCLEOTIDE SEQUENCE</scope>
    <source>
        <strain evidence="1">OPF53</strain>
    </source>
</reference>
<proteinExistence type="predicted"/>
<organism evidence="1 2">
    <name type="scientific">Granulimonas faecalis</name>
    <dbReference type="NCBI Taxonomy" id="2894155"/>
    <lineage>
        <taxon>Bacteria</taxon>
        <taxon>Bacillati</taxon>
        <taxon>Actinomycetota</taxon>
        <taxon>Coriobacteriia</taxon>
        <taxon>Coriobacteriales</taxon>
        <taxon>Kribbibacteriaceae</taxon>
        <taxon>Granulimonas</taxon>
    </lineage>
</organism>
<dbReference type="PANTHER" id="PTHR11228:SF7">
    <property type="entry name" value="PQQA PEPTIDE CYCLASE"/>
    <property type="match status" value="1"/>
</dbReference>
<accession>A0AAV5B359</accession>
<dbReference type="EMBL" id="BQKC01000001">
    <property type="protein sequence ID" value="GJM55864.1"/>
    <property type="molecule type" value="Genomic_DNA"/>
</dbReference>
<dbReference type="Proteomes" id="UP001055025">
    <property type="component" value="Unassembled WGS sequence"/>
</dbReference>
<protein>
    <submittedName>
        <fullName evidence="1">Uncharacterized protein</fullName>
    </submittedName>
</protein>
<evidence type="ECO:0000313" key="2">
    <source>
        <dbReference type="Proteomes" id="UP001055025"/>
    </source>
</evidence>
<dbReference type="SUPFAM" id="SSF102114">
    <property type="entry name" value="Radical SAM enzymes"/>
    <property type="match status" value="1"/>
</dbReference>
<dbReference type="Gene3D" id="3.20.20.70">
    <property type="entry name" value="Aldolase class I"/>
    <property type="match status" value="1"/>
</dbReference>
<keyword evidence="2" id="KW-1185">Reference proteome</keyword>
<comment type="caution">
    <text evidence="1">The sequence shown here is derived from an EMBL/GenBank/DDBJ whole genome shotgun (WGS) entry which is preliminary data.</text>
</comment>
<dbReference type="PANTHER" id="PTHR11228">
    <property type="entry name" value="RADICAL SAM DOMAIN PROTEIN"/>
    <property type="match status" value="1"/>
</dbReference>
<dbReference type="InterPro" id="IPR050377">
    <property type="entry name" value="Radical_SAM_PqqE_MftC-like"/>
</dbReference>
<dbReference type="InterPro" id="IPR058240">
    <property type="entry name" value="rSAM_sf"/>
</dbReference>
<gene>
    <name evidence="1" type="ORF">ATOP_15190</name>
</gene>